<dbReference type="Pfam" id="PF20946">
    <property type="entry name" value="Ctf4_C"/>
    <property type="match status" value="1"/>
</dbReference>
<dbReference type="Proteomes" id="UP000677054">
    <property type="component" value="Unassembled WGS sequence"/>
</dbReference>
<dbReference type="InterPro" id="IPR022100">
    <property type="entry name" value="WDHD1/CFT4_beta-prop_2nd"/>
</dbReference>
<feature type="region of interest" description="Disordered" evidence="5">
    <location>
        <begin position="758"/>
        <end position="816"/>
    </location>
</feature>
<accession>A0A7R9ADG1</accession>
<dbReference type="InterPro" id="IPR015943">
    <property type="entry name" value="WD40/YVTN_repeat-like_dom_sf"/>
</dbReference>
<sequence>MAHQDPYIRFAHDEGHTDLCIADDSGHMLTCGTDGEVRIYKDIEDDDVECFRAGDSAHCIAYHDEKVYVGLDTGAVQIYSCPDGSPQGMATRFAAAPTHLAVNKAGTVLAAGSCDMSIRVCSLPEGKCKVLMGHGAPILSIALDPLDKYMVSLVSFSSCGTYLAGASTAGLIKIWKVQDRTPLKSFKNKSSHAISALTWLKSEEGNLQIGYCDTKGYLGMIRHPIENLEEKPSLQETPEVEDMSDVSLSEFEDASEGHDASSKNVLKPSHVEEEPDDNAISISQIKREVGFDDEGNLLKLPKINDAHENESSRDGVSEKDEVSSLATGSLYEMRSRRPPMTTEIQDPFQPGSTPENLPHRFLVWNSVGLVCAVNTEDENSIDVEFHDTSVHHSLHFSNVFHHTMAALSSDALLLACESAEDHASKVTCHNLNGLNTNKEWSIDMPEGEDVFACTLGRGWAAVATSSRYLRLFTLWGIQKNVISIPGPIVSLASHADLLMVVYHCGTGVPGDQCLAFWLYDVKRERVVVPWGCPVPLSPKSTLSWLGLTDEGSPAICDSAGLVKIASIKRSYAWIPVLDWRSQVKKKTDHYFVVGVSERHQYVRAIFCKGSQYPSPLPRPTLMMLPFKIPLCVDGEAKSQLEETCLKTILASECLSRLKDPEAEDELKTAQRNLAESLMKLFALSCRADLEMRACEVASMMPDPMLIQLTIKSPEQQVLDEPSQHERARSESPQQTNDTEIIEATPTDNPLISVVRGHAKGGSKRGLFTPSPASVNPFRKPSAKIEKDKEGAIGTTVFDRISQNPPKPCNNEKGKDASLVIAPKASYGSGE</sequence>
<feature type="compositionally biased region" description="Basic and acidic residues" evidence="5">
    <location>
        <begin position="302"/>
        <end position="322"/>
    </location>
</feature>
<dbReference type="InterPro" id="IPR036322">
    <property type="entry name" value="WD40_repeat_dom_sf"/>
</dbReference>
<comment type="subcellular location">
    <subcellularLocation>
        <location evidence="1">Nucleus</location>
    </subcellularLocation>
</comment>
<feature type="region of interest" description="Disordered" evidence="5">
    <location>
        <begin position="716"/>
        <end position="741"/>
    </location>
</feature>
<proteinExistence type="predicted"/>
<evidence type="ECO:0000313" key="10">
    <source>
        <dbReference type="Proteomes" id="UP000677054"/>
    </source>
</evidence>
<protein>
    <recommendedName>
        <fullName evidence="11">Minichromosome loss protein Mcl1 middle region domain-containing protein</fullName>
    </recommendedName>
</protein>
<evidence type="ECO:0000256" key="4">
    <source>
        <dbReference type="ARBA" id="ARBA00023242"/>
    </source>
</evidence>
<keyword evidence="3" id="KW-0677">Repeat</keyword>
<evidence type="ECO:0008006" key="11">
    <source>
        <dbReference type="Google" id="ProtNLM"/>
    </source>
</evidence>
<evidence type="ECO:0000256" key="2">
    <source>
        <dbReference type="ARBA" id="ARBA00022574"/>
    </source>
</evidence>
<evidence type="ECO:0000259" key="6">
    <source>
        <dbReference type="Pfam" id="PF12341"/>
    </source>
</evidence>
<dbReference type="GO" id="GO:0003682">
    <property type="term" value="F:chromatin binding"/>
    <property type="evidence" value="ECO:0007669"/>
    <property type="project" value="TreeGrafter"/>
</dbReference>
<keyword evidence="10" id="KW-1185">Reference proteome</keyword>
<dbReference type="InterPro" id="IPR057646">
    <property type="entry name" value="WD40_WDHD1_1st"/>
</dbReference>
<evidence type="ECO:0000313" key="9">
    <source>
        <dbReference type="EMBL" id="CAD7252040.1"/>
    </source>
</evidence>
<reference evidence="9" key="1">
    <citation type="submission" date="2020-11" db="EMBL/GenBank/DDBJ databases">
        <authorList>
            <person name="Tran Van P."/>
        </authorList>
    </citation>
    <scope>NUCLEOTIDE SEQUENCE</scope>
</reference>
<dbReference type="Pfam" id="PF12341">
    <property type="entry name" value="Mcl1_mid"/>
    <property type="match status" value="1"/>
</dbReference>
<evidence type="ECO:0000256" key="1">
    <source>
        <dbReference type="ARBA" id="ARBA00004123"/>
    </source>
</evidence>
<evidence type="ECO:0000256" key="5">
    <source>
        <dbReference type="SAM" id="MobiDB-lite"/>
    </source>
</evidence>
<dbReference type="InterPro" id="IPR001680">
    <property type="entry name" value="WD40_rpt"/>
</dbReference>
<dbReference type="PANTHER" id="PTHR19932:SF10">
    <property type="entry name" value="WD REPEAT AND HMG-BOX DNA-BINDING PROTEIN 1"/>
    <property type="match status" value="1"/>
</dbReference>
<feature type="domain" description="WDHD1/CFT4 helical bundle" evidence="7">
    <location>
        <begin position="638"/>
        <end position="715"/>
    </location>
</feature>
<dbReference type="GO" id="GO:0006261">
    <property type="term" value="P:DNA-templated DNA replication"/>
    <property type="evidence" value="ECO:0007669"/>
    <property type="project" value="TreeGrafter"/>
</dbReference>
<feature type="compositionally biased region" description="Acidic residues" evidence="5">
    <location>
        <begin position="238"/>
        <end position="254"/>
    </location>
</feature>
<feature type="domain" description="WDHD1 first WD40" evidence="8">
    <location>
        <begin position="9"/>
        <end position="152"/>
    </location>
</feature>
<dbReference type="EMBL" id="LR903568">
    <property type="protein sequence ID" value="CAD7252040.1"/>
    <property type="molecule type" value="Genomic_DNA"/>
</dbReference>
<dbReference type="AlphaFoldDB" id="A0A7R9ADG1"/>
<organism evidence="9">
    <name type="scientific">Darwinula stevensoni</name>
    <dbReference type="NCBI Taxonomy" id="69355"/>
    <lineage>
        <taxon>Eukaryota</taxon>
        <taxon>Metazoa</taxon>
        <taxon>Ecdysozoa</taxon>
        <taxon>Arthropoda</taxon>
        <taxon>Crustacea</taxon>
        <taxon>Oligostraca</taxon>
        <taxon>Ostracoda</taxon>
        <taxon>Podocopa</taxon>
        <taxon>Podocopida</taxon>
        <taxon>Darwinulocopina</taxon>
        <taxon>Darwinuloidea</taxon>
        <taxon>Darwinulidae</taxon>
        <taxon>Darwinula</taxon>
    </lineage>
</organism>
<dbReference type="Pfam" id="PF24817">
    <property type="entry name" value="WD40_WDHD1_1st"/>
    <property type="match status" value="1"/>
</dbReference>
<evidence type="ECO:0000259" key="8">
    <source>
        <dbReference type="Pfam" id="PF24817"/>
    </source>
</evidence>
<evidence type="ECO:0000259" key="7">
    <source>
        <dbReference type="Pfam" id="PF20946"/>
    </source>
</evidence>
<keyword evidence="2" id="KW-0853">WD repeat</keyword>
<dbReference type="GO" id="GO:0000278">
    <property type="term" value="P:mitotic cell cycle"/>
    <property type="evidence" value="ECO:0007669"/>
    <property type="project" value="TreeGrafter"/>
</dbReference>
<gene>
    <name evidence="9" type="ORF">DSTB1V02_LOCUS11801</name>
</gene>
<dbReference type="GO" id="GO:0043596">
    <property type="term" value="C:nuclear replication fork"/>
    <property type="evidence" value="ECO:0007669"/>
    <property type="project" value="TreeGrafter"/>
</dbReference>
<dbReference type="EMBL" id="CAJPEV010004051">
    <property type="protein sequence ID" value="CAG0901074.1"/>
    <property type="molecule type" value="Genomic_DNA"/>
</dbReference>
<dbReference type="SMART" id="SM00320">
    <property type="entry name" value="WD40"/>
    <property type="match status" value="3"/>
</dbReference>
<name>A0A7R9ADG1_9CRUS</name>
<dbReference type="OrthoDB" id="427368at2759"/>
<dbReference type="SUPFAM" id="SSF50978">
    <property type="entry name" value="WD40 repeat-like"/>
    <property type="match status" value="2"/>
</dbReference>
<keyword evidence="4" id="KW-0539">Nucleus</keyword>
<evidence type="ECO:0000256" key="3">
    <source>
        <dbReference type="ARBA" id="ARBA00022737"/>
    </source>
</evidence>
<dbReference type="InterPro" id="IPR048591">
    <property type="entry name" value="WDHD1/CFT4_hel"/>
</dbReference>
<dbReference type="Gene3D" id="2.130.10.10">
    <property type="entry name" value="YVTN repeat-like/Quinoprotein amine dehydrogenase"/>
    <property type="match status" value="2"/>
</dbReference>
<dbReference type="GO" id="GO:0006281">
    <property type="term" value="P:DNA repair"/>
    <property type="evidence" value="ECO:0007669"/>
    <property type="project" value="TreeGrafter"/>
</dbReference>
<dbReference type="PANTHER" id="PTHR19932">
    <property type="entry name" value="WD REPEAT AND HMG-BOX DNA BINDING PROTEIN"/>
    <property type="match status" value="1"/>
</dbReference>
<feature type="region of interest" description="Disordered" evidence="5">
    <location>
        <begin position="300"/>
        <end position="328"/>
    </location>
</feature>
<feature type="domain" description="WDHD1/CFT4 second beta-propeller" evidence="6">
    <location>
        <begin position="347"/>
        <end position="630"/>
    </location>
</feature>
<feature type="region of interest" description="Disordered" evidence="5">
    <location>
        <begin position="229"/>
        <end position="278"/>
    </location>
</feature>